<reference evidence="1" key="1">
    <citation type="submission" date="2022-03" db="EMBL/GenBank/DDBJ databases">
        <authorList>
            <person name="Lindestad O."/>
        </authorList>
    </citation>
    <scope>NUCLEOTIDE SEQUENCE</scope>
</reference>
<protein>
    <submittedName>
        <fullName evidence="1">Jg26556 protein</fullName>
    </submittedName>
</protein>
<evidence type="ECO:0000313" key="1">
    <source>
        <dbReference type="EMBL" id="CAH2211138.1"/>
    </source>
</evidence>
<gene>
    <name evidence="1" type="primary">jg26556</name>
    <name evidence="1" type="ORF">PAEG_LOCUS2975</name>
</gene>
<name>A0A8S4QQR4_9NEOP</name>
<sequence>MMKSQLLSIKICWRKLKMEDEWLRSVSKPVAASTGSWEARGVARSWWSRAGRSSRDVTAGVVVGVVS</sequence>
<dbReference type="EMBL" id="CAKXAJ010009334">
    <property type="protein sequence ID" value="CAH2211138.1"/>
    <property type="molecule type" value="Genomic_DNA"/>
</dbReference>
<keyword evidence="2" id="KW-1185">Reference proteome</keyword>
<accession>A0A8S4QQR4</accession>
<dbReference type="Proteomes" id="UP000838756">
    <property type="component" value="Unassembled WGS sequence"/>
</dbReference>
<dbReference type="AlphaFoldDB" id="A0A8S4QQR4"/>
<comment type="caution">
    <text evidence="1">The sequence shown here is derived from an EMBL/GenBank/DDBJ whole genome shotgun (WGS) entry which is preliminary data.</text>
</comment>
<proteinExistence type="predicted"/>
<evidence type="ECO:0000313" key="2">
    <source>
        <dbReference type="Proteomes" id="UP000838756"/>
    </source>
</evidence>
<organism evidence="1 2">
    <name type="scientific">Pararge aegeria aegeria</name>
    <dbReference type="NCBI Taxonomy" id="348720"/>
    <lineage>
        <taxon>Eukaryota</taxon>
        <taxon>Metazoa</taxon>
        <taxon>Ecdysozoa</taxon>
        <taxon>Arthropoda</taxon>
        <taxon>Hexapoda</taxon>
        <taxon>Insecta</taxon>
        <taxon>Pterygota</taxon>
        <taxon>Neoptera</taxon>
        <taxon>Endopterygota</taxon>
        <taxon>Lepidoptera</taxon>
        <taxon>Glossata</taxon>
        <taxon>Ditrysia</taxon>
        <taxon>Papilionoidea</taxon>
        <taxon>Nymphalidae</taxon>
        <taxon>Satyrinae</taxon>
        <taxon>Satyrini</taxon>
        <taxon>Parargina</taxon>
        <taxon>Pararge</taxon>
    </lineage>
</organism>